<feature type="compositionally biased region" description="Acidic residues" evidence="1">
    <location>
        <begin position="64"/>
        <end position="76"/>
    </location>
</feature>
<accession>A0A2S9Y3D6</accession>
<feature type="signal peptide" evidence="2">
    <location>
        <begin position="1"/>
        <end position="20"/>
    </location>
</feature>
<organism evidence="3 4">
    <name type="scientific">Enhygromyxa salina</name>
    <dbReference type="NCBI Taxonomy" id="215803"/>
    <lineage>
        <taxon>Bacteria</taxon>
        <taxon>Pseudomonadati</taxon>
        <taxon>Myxococcota</taxon>
        <taxon>Polyangia</taxon>
        <taxon>Nannocystales</taxon>
        <taxon>Nannocystaceae</taxon>
        <taxon>Enhygromyxa</taxon>
    </lineage>
</organism>
<keyword evidence="2" id="KW-0732">Signal</keyword>
<evidence type="ECO:0000256" key="1">
    <source>
        <dbReference type="SAM" id="MobiDB-lite"/>
    </source>
</evidence>
<dbReference type="EMBL" id="PVNL01000120">
    <property type="protein sequence ID" value="PRP99617.1"/>
    <property type="molecule type" value="Genomic_DNA"/>
</dbReference>
<dbReference type="AlphaFoldDB" id="A0A2S9Y3D6"/>
<evidence type="ECO:0000256" key="2">
    <source>
        <dbReference type="SAM" id="SignalP"/>
    </source>
</evidence>
<feature type="chain" id="PRO_5015512080" description="Lipoprotein" evidence="2">
    <location>
        <begin position="21"/>
        <end position="162"/>
    </location>
</feature>
<evidence type="ECO:0000313" key="3">
    <source>
        <dbReference type="EMBL" id="PRP99617.1"/>
    </source>
</evidence>
<dbReference type="RefSeq" id="WP_106093111.1">
    <property type="nucleotide sequence ID" value="NZ_PVNL01000120.1"/>
</dbReference>
<proteinExistence type="predicted"/>
<dbReference type="OrthoDB" id="6028034at2"/>
<protein>
    <recommendedName>
        <fullName evidence="5">Lipoprotein</fullName>
    </recommendedName>
</protein>
<name>A0A2S9Y3D6_9BACT</name>
<comment type="caution">
    <text evidence="3">The sequence shown here is derived from an EMBL/GenBank/DDBJ whole genome shotgun (WGS) entry which is preliminary data.</text>
</comment>
<gene>
    <name evidence="3" type="ORF">ENSA7_62550</name>
</gene>
<dbReference type="PROSITE" id="PS51257">
    <property type="entry name" value="PROKAR_LIPOPROTEIN"/>
    <property type="match status" value="1"/>
</dbReference>
<feature type="region of interest" description="Disordered" evidence="1">
    <location>
        <begin position="24"/>
        <end position="84"/>
    </location>
</feature>
<feature type="compositionally biased region" description="Low complexity" evidence="1">
    <location>
        <begin position="43"/>
        <end position="53"/>
    </location>
</feature>
<reference evidence="3 4" key="1">
    <citation type="submission" date="2018-03" db="EMBL/GenBank/DDBJ databases">
        <title>Draft Genome Sequences of the Obligatory Marine Myxobacteria Enhygromyxa salina SWB007.</title>
        <authorList>
            <person name="Poehlein A."/>
            <person name="Moghaddam J.A."/>
            <person name="Harms H."/>
            <person name="Alanjari M."/>
            <person name="Koenig G.M."/>
            <person name="Daniel R."/>
            <person name="Schaeberle T.F."/>
        </authorList>
    </citation>
    <scope>NUCLEOTIDE SEQUENCE [LARGE SCALE GENOMIC DNA]</scope>
    <source>
        <strain evidence="3 4">SWB007</strain>
    </source>
</reference>
<sequence length="162" mass="17106">MSTSRALTLALLIVSLSACKGAESEQKAETSVAAPTPAPEPAQPEASAGEPGEPAGGVEAGGTEAEDETETGEEEPQVPLPESFEQVGVELCDTYVKDYVACIDAKVPEAERDALRRQVFVNIEAWKQTAAGGASAKRGLETGCRIAREQAKRATQEWGCEW</sequence>
<evidence type="ECO:0008006" key="5">
    <source>
        <dbReference type="Google" id="ProtNLM"/>
    </source>
</evidence>
<evidence type="ECO:0000313" key="4">
    <source>
        <dbReference type="Proteomes" id="UP000238823"/>
    </source>
</evidence>
<dbReference type="Proteomes" id="UP000238823">
    <property type="component" value="Unassembled WGS sequence"/>
</dbReference>